<dbReference type="EMBL" id="BARW01041472">
    <property type="protein sequence ID" value="GAJ16577.1"/>
    <property type="molecule type" value="Genomic_DNA"/>
</dbReference>
<protein>
    <submittedName>
        <fullName evidence="1">Uncharacterized protein</fullName>
    </submittedName>
</protein>
<sequence length="51" mass="5619">MRKNKNQILRTAADEFTKKVNKLSSPLEIAIVGSVAMEAEKSLKNAVGIKF</sequence>
<comment type="caution">
    <text evidence="1">The sequence shown here is derived from an EMBL/GenBank/DDBJ whole genome shotgun (WGS) entry which is preliminary data.</text>
</comment>
<organism evidence="1">
    <name type="scientific">marine sediment metagenome</name>
    <dbReference type="NCBI Taxonomy" id="412755"/>
    <lineage>
        <taxon>unclassified sequences</taxon>
        <taxon>metagenomes</taxon>
        <taxon>ecological metagenomes</taxon>
    </lineage>
</organism>
<gene>
    <name evidence="1" type="ORF">S12H4_62081</name>
</gene>
<accession>X1VF69</accession>
<proteinExistence type="predicted"/>
<reference evidence="1" key="1">
    <citation type="journal article" date="2014" name="Front. Microbiol.">
        <title>High frequency of phylogenetically diverse reductive dehalogenase-homologous genes in deep subseafloor sedimentary metagenomes.</title>
        <authorList>
            <person name="Kawai M."/>
            <person name="Futagami T."/>
            <person name="Toyoda A."/>
            <person name="Takaki Y."/>
            <person name="Nishi S."/>
            <person name="Hori S."/>
            <person name="Arai W."/>
            <person name="Tsubouchi T."/>
            <person name="Morono Y."/>
            <person name="Uchiyama I."/>
            <person name="Ito T."/>
            <person name="Fujiyama A."/>
            <person name="Inagaki F."/>
            <person name="Takami H."/>
        </authorList>
    </citation>
    <scope>NUCLEOTIDE SEQUENCE</scope>
    <source>
        <strain evidence="1">Expedition CK06-06</strain>
    </source>
</reference>
<dbReference type="AlphaFoldDB" id="X1VF69"/>
<evidence type="ECO:0000313" key="1">
    <source>
        <dbReference type="EMBL" id="GAJ16577.1"/>
    </source>
</evidence>
<name>X1VF69_9ZZZZ</name>